<dbReference type="OrthoDB" id="9803188at2"/>
<proteinExistence type="predicted"/>
<reference evidence="5" key="1">
    <citation type="journal article" date="2010" name="ISME J.">
        <title>The complete genome sequence of the algal symbiont Dinoroseobacter shibae: a hitchhiker's guide to life in the sea.</title>
        <authorList>
            <person name="Wagner-Dobler I."/>
            <person name="Ballhausen B."/>
            <person name="Berger M."/>
            <person name="Brinkhoff T."/>
            <person name="Buchholz I."/>
            <person name="Bunk B."/>
            <person name="Cypionka H."/>
            <person name="Daniel R."/>
            <person name="Drepper T."/>
            <person name="Gerdts G."/>
            <person name="Hahnke S."/>
            <person name="Han C."/>
            <person name="Jahn D."/>
            <person name="Kalhoefer D."/>
            <person name="Kiss H."/>
            <person name="Klenk H.P."/>
            <person name="Kyrpides N."/>
            <person name="Liebl W."/>
            <person name="Liesegang H."/>
            <person name="Meincke L."/>
            <person name="Pati A."/>
            <person name="Petersen J."/>
            <person name="Piekarski T."/>
            <person name="Pommerenke C."/>
            <person name="Pradella S."/>
            <person name="Pukall R."/>
            <person name="Rabus R."/>
            <person name="Stackebrandt E."/>
            <person name="Thole S."/>
            <person name="Thompson L."/>
            <person name="Tielen P."/>
            <person name="Tomasch J."/>
            <person name="von Jan M."/>
            <person name="Wanphrut N."/>
            <person name="Wichels A."/>
            <person name="Zech H."/>
            <person name="Simon M."/>
        </authorList>
    </citation>
    <scope>NUCLEOTIDE SEQUENCE [LARGE SCALE GENOMIC DNA]</scope>
    <source>
        <strain evidence="5">DSM 16493 / NCIMB 14021 / DFL 12</strain>
    </source>
</reference>
<protein>
    <submittedName>
        <fullName evidence="4">Integrase family protein</fullName>
    </submittedName>
</protein>
<dbReference type="EMBL" id="CP000830">
    <property type="protein sequence ID" value="ABV92147.1"/>
    <property type="molecule type" value="Genomic_DNA"/>
</dbReference>
<evidence type="ECO:0000256" key="1">
    <source>
        <dbReference type="ARBA" id="ARBA00023172"/>
    </source>
</evidence>
<dbReference type="AlphaFoldDB" id="A8LN03"/>
<dbReference type="SUPFAM" id="SSF56349">
    <property type="entry name" value="DNA breaking-rejoining enzymes"/>
    <property type="match status" value="1"/>
</dbReference>
<keyword evidence="1" id="KW-0233">DNA recombination</keyword>
<accession>A8LN03</accession>
<dbReference type="InterPro" id="IPR002104">
    <property type="entry name" value="Integrase_catalytic"/>
</dbReference>
<gene>
    <name evidence="4" type="primary">xerDC1</name>
    <name evidence="4" type="ordered locus">Dshi_0398</name>
</gene>
<dbReference type="RefSeq" id="WP_012177077.1">
    <property type="nucleotide sequence ID" value="NC_009952.1"/>
</dbReference>
<dbReference type="GO" id="GO:0006310">
    <property type="term" value="P:DNA recombination"/>
    <property type="evidence" value="ECO:0007669"/>
    <property type="project" value="UniProtKB-KW"/>
</dbReference>
<dbReference type="eggNOG" id="COG4974">
    <property type="taxonomic scope" value="Bacteria"/>
</dbReference>
<keyword evidence="5" id="KW-1185">Reference proteome</keyword>
<name>A8LN03_DINSH</name>
<feature type="domain" description="Tyr recombinase" evidence="3">
    <location>
        <begin position="340"/>
        <end position="546"/>
    </location>
</feature>
<evidence type="ECO:0000256" key="2">
    <source>
        <dbReference type="SAM" id="MobiDB-lite"/>
    </source>
</evidence>
<sequence>MTHHRSFKLPTSLADILEALEAHPDPDQKRQSARQSAISRVSKYLHRPPSDIPTDIPQLRRLLETLHPVRCGVKPKSLSTLRTDLAAALRATGVLQDRETAQPLTPPWDRFLASVHSSHQVWGLHRFARYCSARSIQPEDVNTEVVEAFRAELDATLLTRDPDKHVKSMIDTWNHVIRRSGLDLPVLKRAPSTRYLARPLSDYPASLQKEIQDYLDRVSHRDLFSDDGPDKPLRETSLRNIKAHLRQILDALISVGHEPSEFTQLAEVITADNLKTAFRKMKARRGGDDIPSGLGNIAGTAIAIARHHLNAPEEQIKALKAIQKRVAGSAVGMSSKNRKRLAQFNSWDNLEQLISLPSTLMSRAQERPLSRDSALAAMHAAALAILLGCPMRIKNLAGLDLDRHLLPQRSGTHTLYTIRIEGVEVKNSEPIEVRLNAGSSKLLHRYIMQFRSQVSRADGRALFPRMSDGKPRCPSNFGGELTQRVQRETGLSVNPHLFRHVAAKMYLEECPGNFEVVRRLLKHKRLQTTMDFYAELSNQWAHDHYDKVVLSKWRGKIDV</sequence>
<organism evidence="4 5">
    <name type="scientific">Dinoroseobacter shibae (strain DSM 16493 / NCIMB 14021 / DFL 12)</name>
    <dbReference type="NCBI Taxonomy" id="398580"/>
    <lineage>
        <taxon>Bacteria</taxon>
        <taxon>Pseudomonadati</taxon>
        <taxon>Pseudomonadota</taxon>
        <taxon>Alphaproteobacteria</taxon>
        <taxon>Rhodobacterales</taxon>
        <taxon>Roseobacteraceae</taxon>
        <taxon>Dinoroseobacter</taxon>
    </lineage>
</organism>
<evidence type="ECO:0000313" key="5">
    <source>
        <dbReference type="Proteomes" id="UP000006833"/>
    </source>
</evidence>
<dbReference type="PROSITE" id="PS51898">
    <property type="entry name" value="TYR_RECOMBINASE"/>
    <property type="match status" value="1"/>
</dbReference>
<dbReference type="InterPro" id="IPR011010">
    <property type="entry name" value="DNA_brk_join_enz"/>
</dbReference>
<dbReference type="InterPro" id="IPR013762">
    <property type="entry name" value="Integrase-like_cat_sf"/>
</dbReference>
<dbReference type="CDD" id="cd00397">
    <property type="entry name" value="DNA_BRE_C"/>
    <property type="match status" value="1"/>
</dbReference>
<dbReference type="STRING" id="398580.Dshi_0398"/>
<dbReference type="GO" id="GO:0015074">
    <property type="term" value="P:DNA integration"/>
    <property type="evidence" value="ECO:0007669"/>
    <property type="project" value="InterPro"/>
</dbReference>
<dbReference type="Proteomes" id="UP000006833">
    <property type="component" value="Chromosome"/>
</dbReference>
<dbReference type="Gene3D" id="1.10.443.10">
    <property type="entry name" value="Intergrase catalytic core"/>
    <property type="match status" value="1"/>
</dbReference>
<dbReference type="Pfam" id="PF00589">
    <property type="entry name" value="Phage_integrase"/>
    <property type="match status" value="1"/>
</dbReference>
<evidence type="ECO:0000259" key="3">
    <source>
        <dbReference type="PROSITE" id="PS51898"/>
    </source>
</evidence>
<dbReference type="HOGENOM" id="CLU_449529_0_0_5"/>
<feature type="region of interest" description="Disordered" evidence="2">
    <location>
        <begin position="22"/>
        <end position="51"/>
    </location>
</feature>
<dbReference type="GO" id="GO:0003677">
    <property type="term" value="F:DNA binding"/>
    <property type="evidence" value="ECO:0007669"/>
    <property type="project" value="InterPro"/>
</dbReference>
<dbReference type="KEGG" id="dsh:Dshi_0398"/>
<evidence type="ECO:0000313" key="4">
    <source>
        <dbReference type="EMBL" id="ABV92147.1"/>
    </source>
</evidence>